<reference evidence="3" key="1">
    <citation type="submission" date="2020-10" db="EMBL/GenBank/DDBJ databases">
        <title>Sequencing the genomes of 1000 actinobacteria strains.</title>
        <authorList>
            <person name="Klenk H.-P."/>
        </authorList>
    </citation>
    <scope>NUCLEOTIDE SEQUENCE</scope>
    <source>
        <strain evidence="3">DSM 45354</strain>
    </source>
</reference>
<evidence type="ECO:0000313" key="4">
    <source>
        <dbReference type="Proteomes" id="UP000638648"/>
    </source>
</evidence>
<feature type="domain" description="Hemerythrin-like" evidence="2">
    <location>
        <begin position="10"/>
        <end position="92"/>
    </location>
</feature>
<comment type="caution">
    <text evidence="3">The sequence shown here is derived from an EMBL/GenBank/DDBJ whole genome shotgun (WGS) entry which is preliminary data.</text>
</comment>
<dbReference type="Proteomes" id="UP000638648">
    <property type="component" value="Unassembled WGS sequence"/>
</dbReference>
<accession>A0A927RA71</accession>
<protein>
    <submittedName>
        <fullName evidence="3">Hemerythrin superfamily protein</fullName>
    </submittedName>
</protein>
<organism evidence="3 4">
    <name type="scientific">Actinopolymorpha pittospori</name>
    <dbReference type="NCBI Taxonomy" id="648752"/>
    <lineage>
        <taxon>Bacteria</taxon>
        <taxon>Bacillati</taxon>
        <taxon>Actinomycetota</taxon>
        <taxon>Actinomycetes</taxon>
        <taxon>Propionibacteriales</taxon>
        <taxon>Actinopolymorphaceae</taxon>
        <taxon>Actinopolymorpha</taxon>
    </lineage>
</organism>
<evidence type="ECO:0000313" key="3">
    <source>
        <dbReference type="EMBL" id="MBE1604725.1"/>
    </source>
</evidence>
<evidence type="ECO:0000256" key="1">
    <source>
        <dbReference type="SAM" id="MobiDB-lite"/>
    </source>
</evidence>
<dbReference type="EMBL" id="JADBEM010000001">
    <property type="protein sequence ID" value="MBE1604725.1"/>
    <property type="molecule type" value="Genomic_DNA"/>
</dbReference>
<dbReference type="AlphaFoldDB" id="A0A927RA71"/>
<dbReference type="InterPro" id="IPR012312">
    <property type="entry name" value="Hemerythrin-like"/>
</dbReference>
<evidence type="ECO:0000259" key="2">
    <source>
        <dbReference type="Pfam" id="PF01814"/>
    </source>
</evidence>
<name>A0A927RA71_9ACTN</name>
<keyword evidence="4" id="KW-1185">Reference proteome</keyword>
<feature type="region of interest" description="Disordered" evidence="1">
    <location>
        <begin position="81"/>
        <end position="101"/>
    </location>
</feature>
<dbReference type="RefSeq" id="WP_192749214.1">
    <property type="nucleotide sequence ID" value="NZ_BAABJL010000017.1"/>
</dbReference>
<sequence>MAASKDQGVVELLVEQHEQIRTLIAQVRSETGDLRRERFEDLVRLLAVLETAEEEVVHPRARREIANGERVVEARLNEESQAEPRCGRFDPTNGACGRSRRRRARTMRLGAIAYLG</sequence>
<proteinExistence type="predicted"/>
<gene>
    <name evidence="3" type="ORF">HEB94_001573</name>
</gene>
<dbReference type="Pfam" id="PF01814">
    <property type="entry name" value="Hemerythrin"/>
    <property type="match status" value="1"/>
</dbReference>